<evidence type="ECO:0000313" key="3">
    <source>
        <dbReference type="Proteomes" id="UP000007254"/>
    </source>
</evidence>
<dbReference type="EMBL" id="CP002903">
    <property type="protein sequence ID" value="AEJ61361.1"/>
    <property type="molecule type" value="Genomic_DNA"/>
</dbReference>
<proteinExistence type="predicted"/>
<dbReference type="KEGG" id="stq:Spith_1089"/>
<dbReference type="OrthoDB" id="308128at2"/>
<organism evidence="2 3">
    <name type="scientific">Winmispira thermophila (strain ATCC 700085 / DSM 6578 / Z-1203)</name>
    <name type="common">Spirochaeta thermophila</name>
    <dbReference type="NCBI Taxonomy" id="869211"/>
    <lineage>
        <taxon>Bacteria</taxon>
        <taxon>Pseudomonadati</taxon>
        <taxon>Spirochaetota</taxon>
        <taxon>Spirochaetia</taxon>
        <taxon>Winmispirales</taxon>
        <taxon>Winmispiraceae</taxon>
        <taxon>Winmispira</taxon>
    </lineage>
</organism>
<dbReference type="STRING" id="869211.Spith_1089"/>
<gene>
    <name evidence="2" type="ordered locus">Spith_1089</name>
</gene>
<dbReference type="AlphaFoldDB" id="G0GDL4"/>
<keyword evidence="3" id="KW-1185">Reference proteome</keyword>
<feature type="compositionally biased region" description="Polar residues" evidence="1">
    <location>
        <begin position="20"/>
        <end position="32"/>
    </location>
</feature>
<protein>
    <submittedName>
        <fullName evidence="2">Uncharacterized protein</fullName>
    </submittedName>
</protein>
<reference evidence="2 3" key="1">
    <citation type="submission" date="2011-06" db="EMBL/GenBank/DDBJ databases">
        <title>The complete genome of Spirochaeta thermophila DSM 6578.</title>
        <authorList>
            <consortium name="US DOE Joint Genome Institute (JGI-PGF)"/>
            <person name="Lucas S."/>
            <person name="Lapidus A."/>
            <person name="Bruce D."/>
            <person name="Goodwin L."/>
            <person name="Pitluck S."/>
            <person name="Peters L."/>
            <person name="Kyrpides N."/>
            <person name="Mavromatis K."/>
            <person name="Ivanova N."/>
            <person name="Mikailova N."/>
            <person name="Pagani I."/>
            <person name="Chertkov O."/>
            <person name="Detter J.C."/>
            <person name="Tapia R."/>
            <person name="Han C."/>
            <person name="Land M."/>
            <person name="Hauser L."/>
            <person name="Markowitz V."/>
            <person name="Cheng J.-F."/>
            <person name="Hugenholtz P."/>
            <person name="Woyke T."/>
            <person name="Wu D."/>
            <person name="Spring S."/>
            <person name="Merkhoffer B."/>
            <person name="Schneider S."/>
            <person name="Klenk H.-P."/>
            <person name="Eisen J.A."/>
        </authorList>
    </citation>
    <scope>NUCLEOTIDE SEQUENCE [LARGE SCALE GENOMIC DNA]</scope>
    <source>
        <strain evidence="3">ATCC 700085 / DSM 6578 / Z-1203</strain>
    </source>
</reference>
<accession>G0GDL4</accession>
<feature type="compositionally biased region" description="Basic residues" evidence="1">
    <location>
        <begin position="1"/>
        <end position="10"/>
    </location>
</feature>
<sequence length="129" mass="14791">MSRKRRRRGNRRPDDSGNRSRTSPPQEKTSQHALPVFTCSHCGEAIADVLQAISHPDTGDPIHFECAVSLIKEKEQLREGEEICYLGGGSFGIVLRKSPPSPVRFFVRKRIEFEPQERKDWRKQLHLSP</sequence>
<feature type="region of interest" description="Disordered" evidence="1">
    <location>
        <begin position="1"/>
        <end position="33"/>
    </location>
</feature>
<evidence type="ECO:0000313" key="2">
    <source>
        <dbReference type="EMBL" id="AEJ61361.1"/>
    </source>
</evidence>
<dbReference type="HOGENOM" id="CLU_128613_2_0_12"/>
<dbReference type="RefSeq" id="WP_014624712.1">
    <property type="nucleotide sequence ID" value="NC_017583.1"/>
</dbReference>
<evidence type="ECO:0000256" key="1">
    <source>
        <dbReference type="SAM" id="MobiDB-lite"/>
    </source>
</evidence>
<dbReference type="Proteomes" id="UP000007254">
    <property type="component" value="Chromosome"/>
</dbReference>
<name>G0GDL4_WINT7</name>